<protein>
    <submittedName>
        <fullName evidence="1">Uncharacterized protein</fullName>
    </submittedName>
</protein>
<evidence type="ECO:0000313" key="1">
    <source>
        <dbReference type="EMBL" id="MEQ2259375.1"/>
    </source>
</evidence>
<proteinExistence type="predicted"/>
<organism evidence="1 2">
    <name type="scientific">Xenotaenia resolanae</name>
    <dbReference type="NCBI Taxonomy" id="208358"/>
    <lineage>
        <taxon>Eukaryota</taxon>
        <taxon>Metazoa</taxon>
        <taxon>Chordata</taxon>
        <taxon>Craniata</taxon>
        <taxon>Vertebrata</taxon>
        <taxon>Euteleostomi</taxon>
        <taxon>Actinopterygii</taxon>
        <taxon>Neopterygii</taxon>
        <taxon>Teleostei</taxon>
        <taxon>Neoteleostei</taxon>
        <taxon>Acanthomorphata</taxon>
        <taxon>Ovalentaria</taxon>
        <taxon>Atherinomorphae</taxon>
        <taxon>Cyprinodontiformes</taxon>
        <taxon>Goodeidae</taxon>
        <taxon>Xenotaenia</taxon>
    </lineage>
</organism>
<name>A0ABV0VQ63_9TELE</name>
<accession>A0ABV0VQ63</accession>
<gene>
    <name evidence="1" type="ORF">XENORESO_010674</name>
</gene>
<keyword evidence="2" id="KW-1185">Reference proteome</keyword>
<evidence type="ECO:0000313" key="2">
    <source>
        <dbReference type="Proteomes" id="UP001444071"/>
    </source>
</evidence>
<comment type="caution">
    <text evidence="1">The sequence shown here is derived from an EMBL/GenBank/DDBJ whole genome shotgun (WGS) entry which is preliminary data.</text>
</comment>
<dbReference type="EMBL" id="JAHRIM010003295">
    <property type="protein sequence ID" value="MEQ2259375.1"/>
    <property type="molecule type" value="Genomic_DNA"/>
</dbReference>
<sequence length="109" mass="12779">MLVLNSSNNNIHKLMTSFTQQRRKRFLLICFISFNLAERFFYSLETLHQASTTTTQESVKRQLTSVSLVFRDRDSTEVKKLFYCFNSAAQLNKEVSVLHRTEKSKKPKP</sequence>
<reference evidence="1 2" key="1">
    <citation type="submission" date="2021-06" db="EMBL/GenBank/DDBJ databases">
        <authorList>
            <person name="Palmer J.M."/>
        </authorList>
    </citation>
    <scope>NUCLEOTIDE SEQUENCE [LARGE SCALE GENOMIC DNA]</scope>
    <source>
        <strain evidence="1 2">XR_2019</strain>
        <tissue evidence="1">Muscle</tissue>
    </source>
</reference>
<dbReference type="Proteomes" id="UP001444071">
    <property type="component" value="Unassembled WGS sequence"/>
</dbReference>